<dbReference type="Gene3D" id="3.40.50.12370">
    <property type="match status" value="1"/>
</dbReference>
<evidence type="ECO:0000259" key="2">
    <source>
        <dbReference type="Pfam" id="PF00582"/>
    </source>
</evidence>
<evidence type="ECO:0000313" key="4">
    <source>
        <dbReference type="Proteomes" id="UP000312032"/>
    </source>
</evidence>
<organism evidence="3 4">
    <name type="scientific">Corynebacterium tapiri</name>
    <dbReference type="NCBI Taxonomy" id="1448266"/>
    <lineage>
        <taxon>Bacteria</taxon>
        <taxon>Bacillati</taxon>
        <taxon>Actinomycetota</taxon>
        <taxon>Actinomycetes</taxon>
        <taxon>Mycobacteriales</taxon>
        <taxon>Corynebacteriaceae</taxon>
        <taxon>Corynebacterium</taxon>
    </lineage>
</organism>
<protein>
    <submittedName>
        <fullName evidence="3">Universal stress protein</fullName>
    </submittedName>
</protein>
<accession>A0A5C4U2D7</accession>
<dbReference type="RefSeq" id="WP_139466317.1">
    <property type="nucleotide sequence ID" value="NZ_VDHJ01000015.1"/>
</dbReference>
<dbReference type="InterPro" id="IPR006016">
    <property type="entry name" value="UspA"/>
</dbReference>
<feature type="domain" description="UspA" evidence="2">
    <location>
        <begin position="228"/>
        <end position="317"/>
    </location>
</feature>
<name>A0A5C4U2D7_9CORY</name>
<feature type="domain" description="UspA" evidence="2">
    <location>
        <begin position="31"/>
        <end position="162"/>
    </location>
</feature>
<dbReference type="PANTHER" id="PTHR46268:SF6">
    <property type="entry name" value="UNIVERSAL STRESS PROTEIN UP12"/>
    <property type="match status" value="1"/>
</dbReference>
<dbReference type="Pfam" id="PF00582">
    <property type="entry name" value="Usp"/>
    <property type="match status" value="2"/>
</dbReference>
<dbReference type="CDD" id="cd00293">
    <property type="entry name" value="USP-like"/>
    <property type="match status" value="2"/>
</dbReference>
<proteinExistence type="inferred from homology"/>
<dbReference type="PANTHER" id="PTHR46268">
    <property type="entry name" value="STRESS RESPONSE PROTEIN NHAX"/>
    <property type="match status" value="1"/>
</dbReference>
<evidence type="ECO:0000256" key="1">
    <source>
        <dbReference type="ARBA" id="ARBA00008791"/>
    </source>
</evidence>
<comment type="similarity">
    <text evidence="1">Belongs to the universal stress protein A family.</text>
</comment>
<dbReference type="OrthoDB" id="5242641at2"/>
<dbReference type="Proteomes" id="UP000312032">
    <property type="component" value="Unassembled WGS sequence"/>
</dbReference>
<dbReference type="SUPFAM" id="SSF52402">
    <property type="entry name" value="Adenine nucleotide alpha hydrolases-like"/>
    <property type="match status" value="2"/>
</dbReference>
<keyword evidence="4" id="KW-1185">Reference proteome</keyword>
<dbReference type="EMBL" id="VDHJ01000015">
    <property type="protein sequence ID" value="TNL95346.1"/>
    <property type="molecule type" value="Genomic_DNA"/>
</dbReference>
<evidence type="ECO:0000313" key="3">
    <source>
        <dbReference type="EMBL" id="TNL95346.1"/>
    </source>
</evidence>
<dbReference type="AlphaFoldDB" id="A0A5C4U2D7"/>
<reference evidence="3 4" key="1">
    <citation type="submission" date="2019-06" db="EMBL/GenBank/DDBJ databases">
        <authorList>
            <person name="Li J."/>
        </authorList>
    </citation>
    <scope>NUCLEOTIDE SEQUENCE [LARGE SCALE GENOMIC DNA]</scope>
    <source>
        <strain evidence="3 4">LMG 28165</strain>
    </source>
</reference>
<gene>
    <name evidence="3" type="ORF">FHE74_09690</name>
</gene>
<comment type="caution">
    <text evidence="3">The sequence shown here is derived from an EMBL/GenBank/DDBJ whole genome shotgun (WGS) entry which is preliminary data.</text>
</comment>
<sequence>MSHKKSPSSTPFIHGEQRPPRLLVTWQPGAAGNEAIELAAWLARTAPVRIRVVHTIVHLWPQSPRGKRRRKYSKWMDEQNRHFAESVRQVLTEAGVDKSHWDDEVALILDGSSEHALLTQAATDFNADLLIVGSRAATPKGRFLAGTTTDALLHSSPIPLALAPRAPKLSKRGITRVNVAFLDAHDTDNNESLAYGAEAAYQMQVPLRLVAFSPTGLIDANLSHALTSSSPLADEWHEQALSMCDQARDRVMDDYPDLTVHIELASGAGWQGAIDSLKWKKGDIISLGSSTQGHLERVFLGSTAAQFLRHVSVPVVIQPATHF</sequence>